<gene>
    <name evidence="2" type="ORF">DF947_05505</name>
</gene>
<dbReference type="EMBL" id="QGNY01000002">
    <property type="protein sequence ID" value="PWS32535.1"/>
    <property type="molecule type" value="Genomic_DNA"/>
</dbReference>
<reference evidence="3" key="1">
    <citation type="submission" date="2018-05" db="EMBL/GenBank/DDBJ databases">
        <title>Pedobacter paludis sp. nov., isolated from wetland soil.</title>
        <authorList>
            <person name="Zhang Y."/>
        </authorList>
    </citation>
    <scope>NUCLEOTIDE SEQUENCE [LARGE SCALE GENOMIC DNA]</scope>
    <source>
        <strain evidence="3">R-8</strain>
    </source>
</reference>
<feature type="transmembrane region" description="Helical" evidence="1">
    <location>
        <begin position="100"/>
        <end position="119"/>
    </location>
</feature>
<feature type="transmembrane region" description="Helical" evidence="1">
    <location>
        <begin position="278"/>
        <end position="300"/>
    </location>
</feature>
<dbReference type="Pfam" id="PF14362">
    <property type="entry name" value="DUF4407"/>
    <property type="match status" value="1"/>
</dbReference>
<evidence type="ECO:0000256" key="1">
    <source>
        <dbReference type="SAM" id="Phobius"/>
    </source>
</evidence>
<keyword evidence="1" id="KW-0472">Membrane</keyword>
<feature type="transmembrane region" description="Helical" evidence="1">
    <location>
        <begin position="59"/>
        <end position="79"/>
    </location>
</feature>
<keyword evidence="1" id="KW-1133">Transmembrane helix</keyword>
<dbReference type="OrthoDB" id="1421255at2"/>
<keyword evidence="3" id="KW-1185">Reference proteome</keyword>
<feature type="transmembrane region" description="Helical" evidence="1">
    <location>
        <begin position="34"/>
        <end position="53"/>
    </location>
</feature>
<dbReference type="AlphaFoldDB" id="A0A317F1A2"/>
<evidence type="ECO:0000313" key="2">
    <source>
        <dbReference type="EMBL" id="PWS32535.1"/>
    </source>
</evidence>
<sequence length="328" mass="37412">MRAFQIWWLKISCFLTGYNYYILSNCSEVSIRKVKKYTAALLIISVVWSFVGFCFCSRYIKLGVSGSILGSIISVLIILQIERQILLIDKTNNILKATRIGLAILMAIIGSLIIDQLIFKDDIDKTKIAINQQKVNSLMSTKTKEITNQISAFNDAIRMKENERKILIEDINKNPNISIIETSSNMIPVTKQTTDSLKRSTTNTVLKRTTSTNVRVIPNPKTQQLPEIYNQLKELNVQKGSKETMLLNVKANLEKEVQSKVGFLDELTIMFSIIRNSIIAGVVYLIWFIFLLLLELLVLIGKSNDSESDYDKTIQKQMEIHLRKIQLL</sequence>
<name>A0A317F1A2_9SPHI</name>
<dbReference type="Proteomes" id="UP000245391">
    <property type="component" value="Unassembled WGS sequence"/>
</dbReference>
<feature type="transmembrane region" description="Helical" evidence="1">
    <location>
        <begin position="6"/>
        <end position="22"/>
    </location>
</feature>
<accession>A0A317F1A2</accession>
<evidence type="ECO:0000313" key="3">
    <source>
        <dbReference type="Proteomes" id="UP000245391"/>
    </source>
</evidence>
<organism evidence="2 3">
    <name type="scientific">Pedobacter paludis</name>
    <dbReference type="NCBI Taxonomy" id="2203212"/>
    <lineage>
        <taxon>Bacteria</taxon>
        <taxon>Pseudomonadati</taxon>
        <taxon>Bacteroidota</taxon>
        <taxon>Sphingobacteriia</taxon>
        <taxon>Sphingobacteriales</taxon>
        <taxon>Sphingobacteriaceae</taxon>
        <taxon>Pedobacter</taxon>
    </lineage>
</organism>
<dbReference type="InterPro" id="IPR025519">
    <property type="entry name" value="DUF4407"/>
</dbReference>
<keyword evidence="1" id="KW-0812">Transmembrane</keyword>
<proteinExistence type="predicted"/>
<comment type="caution">
    <text evidence="2">The sequence shown here is derived from an EMBL/GenBank/DDBJ whole genome shotgun (WGS) entry which is preliminary data.</text>
</comment>
<protein>
    <submittedName>
        <fullName evidence="2">DUF4407 domain-containing protein</fullName>
    </submittedName>
</protein>
<dbReference type="RefSeq" id="WP_109928708.1">
    <property type="nucleotide sequence ID" value="NZ_QGNY01000002.1"/>
</dbReference>